<feature type="compositionally biased region" description="Basic and acidic residues" evidence="1">
    <location>
        <begin position="105"/>
        <end position="119"/>
    </location>
</feature>
<reference evidence="2" key="1">
    <citation type="journal article" date="2022" name="bioRxiv">
        <title>Sequencing and chromosome-scale assembly of the giantPleurodeles waltlgenome.</title>
        <authorList>
            <person name="Brown T."/>
            <person name="Elewa A."/>
            <person name="Iarovenko S."/>
            <person name="Subramanian E."/>
            <person name="Araus A.J."/>
            <person name="Petzold A."/>
            <person name="Susuki M."/>
            <person name="Suzuki K.-i.T."/>
            <person name="Hayashi T."/>
            <person name="Toyoda A."/>
            <person name="Oliveira C."/>
            <person name="Osipova E."/>
            <person name="Leigh N.D."/>
            <person name="Simon A."/>
            <person name="Yun M.H."/>
        </authorList>
    </citation>
    <scope>NUCLEOTIDE SEQUENCE</scope>
    <source>
        <strain evidence="2">20211129_DDA</strain>
        <tissue evidence="2">Liver</tissue>
    </source>
</reference>
<dbReference type="Proteomes" id="UP001066276">
    <property type="component" value="Chromosome 1_1"/>
</dbReference>
<evidence type="ECO:0000313" key="2">
    <source>
        <dbReference type="EMBL" id="KAJ1216554.1"/>
    </source>
</evidence>
<gene>
    <name evidence="2" type="ORF">NDU88_004155</name>
</gene>
<evidence type="ECO:0000256" key="1">
    <source>
        <dbReference type="SAM" id="MobiDB-lite"/>
    </source>
</evidence>
<protein>
    <submittedName>
        <fullName evidence="2">Uncharacterized protein</fullName>
    </submittedName>
</protein>
<feature type="compositionally biased region" description="Basic and acidic residues" evidence="1">
    <location>
        <begin position="20"/>
        <end position="46"/>
    </location>
</feature>
<evidence type="ECO:0000313" key="3">
    <source>
        <dbReference type="Proteomes" id="UP001066276"/>
    </source>
</evidence>
<accession>A0AAV7WTB0</accession>
<feature type="region of interest" description="Disordered" evidence="1">
    <location>
        <begin position="105"/>
        <end position="258"/>
    </location>
</feature>
<feature type="region of interest" description="Disordered" evidence="1">
    <location>
        <begin position="1"/>
        <end position="53"/>
    </location>
</feature>
<name>A0AAV7WTB0_PLEWA</name>
<dbReference type="EMBL" id="JANPWB010000001">
    <property type="protein sequence ID" value="KAJ1216554.1"/>
    <property type="molecule type" value="Genomic_DNA"/>
</dbReference>
<keyword evidence="3" id="KW-1185">Reference proteome</keyword>
<sequence length="258" mass="28903">MHTPALGQPKMVSKGVEVSAGDRQKEIEVKLRKGSGSDRVDMRDSNFVDGDGPAEGVARYRQATAIDKARREVNRELRTFCNEKRIGNPSHDASEWRLLRGVRGKEDGLPCCLDNRDAGTSRGNPDIRVPTNPEKEDGLQEGSTRRTKKTPKRGDERRTENARGTGDEQRRQQDREPHGSHETNRAVGNRRKQRDTSRPPRPRRDVASKGHPAHDASEWRLPHGVRGKEDALPCCLDNRDAGTSCENPDTRVPTNPEK</sequence>
<feature type="compositionally biased region" description="Basic and acidic residues" evidence="1">
    <location>
        <begin position="194"/>
        <end position="231"/>
    </location>
</feature>
<proteinExistence type="predicted"/>
<feature type="compositionally biased region" description="Basic and acidic residues" evidence="1">
    <location>
        <begin position="152"/>
        <end position="184"/>
    </location>
</feature>
<comment type="caution">
    <text evidence="2">The sequence shown here is derived from an EMBL/GenBank/DDBJ whole genome shotgun (WGS) entry which is preliminary data.</text>
</comment>
<organism evidence="2 3">
    <name type="scientific">Pleurodeles waltl</name>
    <name type="common">Iberian ribbed newt</name>
    <dbReference type="NCBI Taxonomy" id="8319"/>
    <lineage>
        <taxon>Eukaryota</taxon>
        <taxon>Metazoa</taxon>
        <taxon>Chordata</taxon>
        <taxon>Craniata</taxon>
        <taxon>Vertebrata</taxon>
        <taxon>Euteleostomi</taxon>
        <taxon>Amphibia</taxon>
        <taxon>Batrachia</taxon>
        <taxon>Caudata</taxon>
        <taxon>Salamandroidea</taxon>
        <taxon>Salamandridae</taxon>
        <taxon>Pleurodelinae</taxon>
        <taxon>Pleurodeles</taxon>
    </lineage>
</organism>
<dbReference type="AlphaFoldDB" id="A0AAV7WTB0"/>